<reference evidence="4 5" key="1">
    <citation type="submission" date="2023-02" db="EMBL/GenBank/DDBJ databases">
        <title>Genome sequence of Lentisphaera profundi SAORIC-696.</title>
        <authorList>
            <person name="Kim e."/>
            <person name="Cho J.-C."/>
            <person name="Choi A."/>
            <person name="Kang I."/>
        </authorList>
    </citation>
    <scope>NUCLEOTIDE SEQUENCE [LARGE SCALE GENOMIC DNA]</scope>
    <source>
        <strain evidence="4 5">SAORIC-696</strain>
    </source>
</reference>
<proteinExistence type="inferred from homology"/>
<dbReference type="Gene3D" id="3.40.720.10">
    <property type="entry name" value="Alkaline Phosphatase, subunit A"/>
    <property type="match status" value="1"/>
</dbReference>
<evidence type="ECO:0000259" key="3">
    <source>
        <dbReference type="Pfam" id="PF00884"/>
    </source>
</evidence>
<dbReference type="SUPFAM" id="SSF53649">
    <property type="entry name" value="Alkaline phosphatase-like"/>
    <property type="match status" value="1"/>
</dbReference>
<dbReference type="PANTHER" id="PTHR42693">
    <property type="entry name" value="ARYLSULFATASE FAMILY MEMBER"/>
    <property type="match status" value="1"/>
</dbReference>
<protein>
    <submittedName>
        <fullName evidence="4">Sulfatase</fullName>
    </submittedName>
</protein>
<evidence type="ECO:0000256" key="1">
    <source>
        <dbReference type="ARBA" id="ARBA00008779"/>
    </source>
</evidence>
<feature type="domain" description="Sulfatase N-terminal" evidence="3">
    <location>
        <begin position="23"/>
        <end position="349"/>
    </location>
</feature>
<dbReference type="Pfam" id="PF00884">
    <property type="entry name" value="Sulfatase"/>
    <property type="match status" value="1"/>
</dbReference>
<accession>A0ABY7VRL2</accession>
<dbReference type="CDD" id="cd16031">
    <property type="entry name" value="G6S_like"/>
    <property type="match status" value="1"/>
</dbReference>
<dbReference type="InterPro" id="IPR017850">
    <property type="entry name" value="Alkaline_phosphatase_core_sf"/>
</dbReference>
<evidence type="ECO:0000313" key="5">
    <source>
        <dbReference type="Proteomes" id="UP001214250"/>
    </source>
</evidence>
<feature type="chain" id="PRO_5046526631" evidence="2">
    <location>
        <begin position="19"/>
        <end position="484"/>
    </location>
</feature>
<dbReference type="InterPro" id="IPR000917">
    <property type="entry name" value="Sulfatase_N"/>
</dbReference>
<feature type="signal peptide" evidence="2">
    <location>
        <begin position="1"/>
        <end position="18"/>
    </location>
</feature>
<comment type="similarity">
    <text evidence="1">Belongs to the sulfatase family.</text>
</comment>
<organism evidence="4 5">
    <name type="scientific">Lentisphaera profundi</name>
    <dbReference type="NCBI Taxonomy" id="1658616"/>
    <lineage>
        <taxon>Bacteria</taxon>
        <taxon>Pseudomonadati</taxon>
        <taxon>Lentisphaerota</taxon>
        <taxon>Lentisphaeria</taxon>
        <taxon>Lentisphaerales</taxon>
        <taxon>Lentisphaeraceae</taxon>
        <taxon>Lentisphaera</taxon>
    </lineage>
</organism>
<dbReference type="InterPro" id="IPR050738">
    <property type="entry name" value="Sulfatase"/>
</dbReference>
<keyword evidence="5" id="KW-1185">Reference proteome</keyword>
<evidence type="ECO:0000313" key="4">
    <source>
        <dbReference type="EMBL" id="WDE96511.1"/>
    </source>
</evidence>
<dbReference type="PANTHER" id="PTHR42693:SF33">
    <property type="entry name" value="ARYLSULFATASE"/>
    <property type="match status" value="1"/>
</dbReference>
<name>A0ABY7VRL2_9BACT</name>
<keyword evidence="2" id="KW-0732">Signal</keyword>
<dbReference type="RefSeq" id="WP_274150576.1">
    <property type="nucleotide sequence ID" value="NZ_CP117811.1"/>
</dbReference>
<gene>
    <name evidence="4" type="ORF">PQO03_00840</name>
</gene>
<evidence type="ECO:0000256" key="2">
    <source>
        <dbReference type="SAM" id="SignalP"/>
    </source>
</evidence>
<dbReference type="Proteomes" id="UP001214250">
    <property type="component" value="Chromosome 1"/>
</dbReference>
<dbReference type="EMBL" id="CP117811">
    <property type="protein sequence ID" value="WDE96511.1"/>
    <property type="molecule type" value="Genomic_DNA"/>
</dbReference>
<sequence length="484" mass="55250">MKKLLASLFLLFSTQLISSEKVNIIFLLSDDQSFDSMGIYGNKDVRTPEMDKLGRDGIIFDRHYATTAICMASRATIMTGMFEYKTGCNFTHGELSSSAFSLSYPLLLQKSGYFTGFAGKFGIDGIEHPETHFDRWGGGPGQTSYITERNKSMKKYAAKYPHSTLSYGAFAIDFIKEAQKLNKPFCLSISFKAPHKPATPDPNFDSIYKDTHFEKPANYGYEHGQHLSEQSRQGRQYERFETWNYSDKYQEVMRIYHQQIYAIDIVLGQIRSQLKELKLDKNTVIIYSSDNGFLCGSHGYGSKVLPYEESMRVPLMIYDPRLDPSSQGKRISSLSGNCDIAPTILELAGLSIPNNIDGISLLPALIDHKITLHKSLPLINVWGPPATHFLGAVSKDWKYINWAYEGKGMKKTESLFNMQKDSLELKNEALNPEYAKQVKQMRKNYDQHLKAWKNEAHPENDYQRFGKLFDRNIPWSEKSALWTK</sequence>